<dbReference type="AlphaFoldDB" id="A0ABD0UZP3"/>
<evidence type="ECO:0000259" key="7">
    <source>
        <dbReference type="Pfam" id="PF03470"/>
    </source>
</evidence>
<dbReference type="Proteomes" id="UP001552299">
    <property type="component" value="Unassembled WGS sequence"/>
</dbReference>
<comment type="caution">
    <text evidence="8">The sequence shown here is derived from an EMBL/GenBank/DDBJ whole genome shotgun (WGS) entry which is preliminary data.</text>
</comment>
<dbReference type="InterPro" id="IPR045177">
    <property type="entry name" value="FDM1-5/IDN2"/>
</dbReference>
<feature type="domain" description="Factor of DNA methylation 1-5/IDN2" evidence="6">
    <location>
        <begin position="498"/>
        <end position="627"/>
    </location>
</feature>
<dbReference type="Pfam" id="PF03470">
    <property type="entry name" value="zf-XS"/>
    <property type="match status" value="1"/>
</dbReference>
<dbReference type="Pfam" id="PF03468">
    <property type="entry name" value="XS"/>
    <property type="match status" value="1"/>
</dbReference>
<dbReference type="InterPro" id="IPR005381">
    <property type="entry name" value="Znf-XS_domain"/>
</dbReference>
<feature type="coiled-coil region" evidence="3">
    <location>
        <begin position="289"/>
        <end position="480"/>
    </location>
</feature>
<dbReference type="InterPro" id="IPR005380">
    <property type="entry name" value="XS_domain"/>
</dbReference>
<feature type="domain" description="Zinc finger-XS" evidence="7">
    <location>
        <begin position="45"/>
        <end position="86"/>
    </location>
</feature>
<name>A0ABD0UZP3_DENTH</name>
<dbReference type="InterPro" id="IPR005379">
    <property type="entry name" value="FDM1-5/IDN2_XH"/>
</dbReference>
<evidence type="ECO:0000256" key="3">
    <source>
        <dbReference type="SAM" id="Coils"/>
    </source>
</evidence>
<evidence type="ECO:0000259" key="5">
    <source>
        <dbReference type="Pfam" id="PF03468"/>
    </source>
</evidence>
<dbReference type="Pfam" id="PF03469">
    <property type="entry name" value="XH"/>
    <property type="match status" value="1"/>
</dbReference>
<gene>
    <name evidence="8" type="ORF">M5K25_010073</name>
</gene>
<dbReference type="InterPro" id="IPR038588">
    <property type="entry name" value="XS_domain_sf"/>
</dbReference>
<evidence type="ECO:0000313" key="9">
    <source>
        <dbReference type="Proteomes" id="UP001552299"/>
    </source>
</evidence>
<evidence type="ECO:0000313" key="8">
    <source>
        <dbReference type="EMBL" id="KAL0918084.1"/>
    </source>
</evidence>
<evidence type="ECO:0008006" key="10">
    <source>
        <dbReference type="Google" id="ProtNLM"/>
    </source>
</evidence>
<dbReference type="GO" id="GO:0031047">
    <property type="term" value="P:regulatory ncRNA-mediated gene silencing"/>
    <property type="evidence" value="ECO:0007669"/>
    <property type="project" value="UniProtKB-KW"/>
</dbReference>
<feature type="domain" description="XS" evidence="5">
    <location>
        <begin position="121"/>
        <end position="224"/>
    </location>
</feature>
<proteinExistence type="predicted"/>
<accession>A0ABD0UZP3</accession>
<evidence type="ECO:0000256" key="4">
    <source>
        <dbReference type="SAM" id="MobiDB-lite"/>
    </source>
</evidence>
<feature type="compositionally biased region" description="Low complexity" evidence="4">
    <location>
        <begin position="110"/>
        <end position="120"/>
    </location>
</feature>
<dbReference type="PANTHER" id="PTHR21596:SF51">
    <property type="entry name" value="OS01G0147700 PROTEIN"/>
    <property type="match status" value="1"/>
</dbReference>
<sequence>MADNESSDEDSEFSESELDDYAEKAYLGFKDGNHRILNYDGTMRCPFCAGKKKQDYLFKDLLQHAIGRGSSTSRKAKEKANHLGFARFLQNDLALAAGLVATTPPPPAAETPSSNSSSSTDELFVWPWVGMLVNLPMEDEGVLLKEQFSEFNPVNVISSHERDLESGKFEAVIWFNKDWRGFTDAMAFEYHFKGKRLGKKDWNEKKGVNLTGIHGWIARDDDYYSDRLVAKILRKHGELKTVADVTEEAARENGMMVAALAKKMEVRNKYFQELECRYNETSISLKNMIDAKAKILQEYNEEMHNVQRKARENARRILMENDKLKFELESKKKEIEQRCKELNKYDAKNDGEKRNIDMEKEKTALENTNLELATIEKERADEDVKKLMEEQKREKEVALARILQLERELDQKQKLELEIAQLKGKLKVMEHLQGEEDIDTKIKEIHNRLEEDKEGLEELHNTLLTKEREANQELNEARAELIGGLSKLLKGPTLIGIKRMGDLDIKPFEIACKKKFSAEDADMKASELCSSWDEEIRNPSWHPFKIIEHNGVNEEVIDENDPKLKSLWIDFGDDVYNAVKKALFEINEYNPSGRYPVAELWNCKEDRKATMREVIHYIVKQFKARKARR</sequence>
<evidence type="ECO:0000256" key="2">
    <source>
        <dbReference type="ARBA" id="ARBA00023158"/>
    </source>
</evidence>
<evidence type="ECO:0000259" key="6">
    <source>
        <dbReference type="Pfam" id="PF03469"/>
    </source>
</evidence>
<dbReference type="EMBL" id="JANQDX010000009">
    <property type="protein sequence ID" value="KAL0918084.1"/>
    <property type="molecule type" value="Genomic_DNA"/>
</dbReference>
<dbReference type="Gene3D" id="3.30.70.2890">
    <property type="entry name" value="XS domain"/>
    <property type="match status" value="1"/>
</dbReference>
<organism evidence="8 9">
    <name type="scientific">Dendrobium thyrsiflorum</name>
    <name type="common">Pinecone-like raceme dendrobium</name>
    <name type="synonym">Orchid</name>
    <dbReference type="NCBI Taxonomy" id="117978"/>
    <lineage>
        <taxon>Eukaryota</taxon>
        <taxon>Viridiplantae</taxon>
        <taxon>Streptophyta</taxon>
        <taxon>Embryophyta</taxon>
        <taxon>Tracheophyta</taxon>
        <taxon>Spermatophyta</taxon>
        <taxon>Magnoliopsida</taxon>
        <taxon>Liliopsida</taxon>
        <taxon>Asparagales</taxon>
        <taxon>Orchidaceae</taxon>
        <taxon>Epidendroideae</taxon>
        <taxon>Malaxideae</taxon>
        <taxon>Dendrobiinae</taxon>
        <taxon>Dendrobium</taxon>
    </lineage>
</organism>
<keyword evidence="1 3" id="KW-0175">Coiled coil</keyword>
<reference evidence="8 9" key="1">
    <citation type="journal article" date="2024" name="Plant Biotechnol. J.">
        <title>Dendrobium thyrsiflorum genome and its molecular insights into genes involved in important horticultural traits.</title>
        <authorList>
            <person name="Chen B."/>
            <person name="Wang J.Y."/>
            <person name="Zheng P.J."/>
            <person name="Li K.L."/>
            <person name="Liang Y.M."/>
            <person name="Chen X.F."/>
            <person name="Zhang C."/>
            <person name="Zhao X."/>
            <person name="He X."/>
            <person name="Zhang G.Q."/>
            <person name="Liu Z.J."/>
            <person name="Xu Q."/>
        </authorList>
    </citation>
    <scope>NUCLEOTIDE SEQUENCE [LARGE SCALE GENOMIC DNA]</scope>
    <source>
        <strain evidence="8">GZMU011</strain>
    </source>
</reference>
<feature type="region of interest" description="Disordered" evidence="4">
    <location>
        <begin position="101"/>
        <end position="120"/>
    </location>
</feature>
<dbReference type="PANTHER" id="PTHR21596">
    <property type="entry name" value="RIBONUCLEASE P SUBUNIT P38"/>
    <property type="match status" value="1"/>
</dbReference>
<keyword evidence="2" id="KW-0943">RNA-mediated gene silencing</keyword>
<protein>
    <recommendedName>
        <fullName evidence="10">XH/XS domain-containing protein</fullName>
    </recommendedName>
</protein>
<keyword evidence="9" id="KW-1185">Reference proteome</keyword>
<evidence type="ECO:0000256" key="1">
    <source>
        <dbReference type="ARBA" id="ARBA00023054"/>
    </source>
</evidence>